<gene>
    <name evidence="6" type="ORF">FNX44_004750</name>
    <name evidence="4" type="ORF">H3146_00265</name>
    <name evidence="5" type="ORF">H3147_03095</name>
</gene>
<reference evidence="6 7" key="1">
    <citation type="submission" date="2019-10" db="EMBL/GenBank/DDBJ databases">
        <title>Streptomyces sp. nov., a novel actinobacterium isolated from alkaline environment.</title>
        <authorList>
            <person name="Golinska P."/>
        </authorList>
    </citation>
    <scope>NUCLEOTIDE SEQUENCE [LARGE SCALE GENOMIC DNA]</scope>
    <source>
        <strain evidence="6 7">OF1</strain>
    </source>
</reference>
<dbReference type="InterPro" id="IPR027383">
    <property type="entry name" value="Znf_put"/>
</dbReference>
<keyword evidence="7" id="KW-1185">Reference proteome</keyword>
<dbReference type="Gene3D" id="1.10.10.1320">
    <property type="entry name" value="Anti-sigma factor, zinc-finger domain"/>
    <property type="match status" value="1"/>
</dbReference>
<evidence type="ECO:0000313" key="5">
    <source>
        <dbReference type="EMBL" id="MBB1257816.1"/>
    </source>
</evidence>
<reference evidence="8 9" key="2">
    <citation type="submission" date="2020-05" db="EMBL/GenBank/DDBJ databases">
        <title>Classification of alakaliphilic streptomycetes isolated from an alkaline soil next to Lonar Crater, India and a proposal for the recognition of Streptomyces alkaliterrae sp. nov.</title>
        <authorList>
            <person name="Golinska P."/>
        </authorList>
    </citation>
    <scope>NUCLEOTIDE SEQUENCE [LARGE SCALE GENOMIC DNA]</scope>
    <source>
        <strain evidence="9">OF3</strain>
        <strain evidence="8">OF8</strain>
    </source>
</reference>
<dbReference type="Proteomes" id="UP000517765">
    <property type="component" value="Unassembled WGS sequence"/>
</dbReference>
<evidence type="ECO:0000313" key="4">
    <source>
        <dbReference type="EMBL" id="MBB1251804.1"/>
    </source>
</evidence>
<dbReference type="Proteomes" id="UP000320857">
    <property type="component" value="Unassembled WGS sequence"/>
</dbReference>
<feature type="domain" description="Putative zinc-finger" evidence="3">
    <location>
        <begin position="4"/>
        <end position="37"/>
    </location>
</feature>
<proteinExistence type="predicted"/>
<evidence type="ECO:0000313" key="8">
    <source>
        <dbReference type="Proteomes" id="UP000517765"/>
    </source>
</evidence>
<organism evidence="6 7">
    <name type="scientific">Streptomyces alkaliterrae</name>
    <dbReference type="NCBI Taxonomy" id="2213162"/>
    <lineage>
        <taxon>Bacteria</taxon>
        <taxon>Bacillati</taxon>
        <taxon>Actinomycetota</taxon>
        <taxon>Actinomycetes</taxon>
        <taxon>Kitasatosporales</taxon>
        <taxon>Streptomycetaceae</taxon>
        <taxon>Streptomyces</taxon>
    </lineage>
</organism>
<dbReference type="EMBL" id="VJYK02000029">
    <property type="protein sequence ID" value="MQS01189.1"/>
    <property type="molecule type" value="Genomic_DNA"/>
</dbReference>
<dbReference type="EMBL" id="JABJXA010000010">
    <property type="protein sequence ID" value="MBB1257816.1"/>
    <property type="molecule type" value="Genomic_DNA"/>
</dbReference>
<evidence type="ECO:0000313" key="9">
    <source>
        <dbReference type="Proteomes" id="UP000525686"/>
    </source>
</evidence>
<keyword evidence="1" id="KW-0805">Transcription regulation</keyword>
<evidence type="ECO:0000313" key="6">
    <source>
        <dbReference type="EMBL" id="MQS01189.1"/>
    </source>
</evidence>
<dbReference type="InterPro" id="IPR041916">
    <property type="entry name" value="Anti_sigma_zinc_sf"/>
</dbReference>
<evidence type="ECO:0000259" key="3">
    <source>
        <dbReference type="Pfam" id="PF13490"/>
    </source>
</evidence>
<dbReference type="Pfam" id="PF13490">
    <property type="entry name" value="zf-HC2"/>
    <property type="match status" value="1"/>
</dbReference>
<dbReference type="OrthoDB" id="153510at2"/>
<evidence type="ECO:0000256" key="2">
    <source>
        <dbReference type="ARBA" id="ARBA00023163"/>
    </source>
</evidence>
<protein>
    <submittedName>
        <fullName evidence="6">Zf-HC2 domain-containing protein</fullName>
    </submittedName>
</protein>
<dbReference type="RefSeq" id="WP_143646665.1">
    <property type="nucleotide sequence ID" value="NZ_JABJWZ010000001.1"/>
</dbReference>
<evidence type="ECO:0000313" key="7">
    <source>
        <dbReference type="Proteomes" id="UP000320857"/>
    </source>
</evidence>
<comment type="caution">
    <text evidence="6">The sequence shown here is derived from an EMBL/GenBank/DDBJ whole genome shotgun (WGS) entry which is preliminary data.</text>
</comment>
<sequence length="75" mass="8531">MISCAEAVRQLWEYLDATVDPARRAEIDDHLSLCARCCGELEFAVEMRRLLADSGGPELPEDVRGRLNRKLKELE</sequence>
<dbReference type="Proteomes" id="UP000525686">
    <property type="component" value="Unassembled WGS sequence"/>
</dbReference>
<evidence type="ECO:0000256" key="1">
    <source>
        <dbReference type="ARBA" id="ARBA00023015"/>
    </source>
</evidence>
<keyword evidence="2" id="KW-0804">Transcription</keyword>
<dbReference type="EMBL" id="JABJWZ010000001">
    <property type="protein sequence ID" value="MBB1251804.1"/>
    <property type="molecule type" value="Genomic_DNA"/>
</dbReference>
<dbReference type="AlphaFoldDB" id="A0A5P0YRQ6"/>
<reference evidence="4" key="3">
    <citation type="journal article" name="Syst. Appl. Microbiol.">
        <title>Streptomyces alkaliterrae sp. nov., isolated from an alkaline soil, and emended descriptions of Streptomyces alkaliphilus, Streptomyces calidiresistens and Streptomyces durbertensis.</title>
        <authorList>
            <person name="Swiecimska M."/>
            <person name="Golinska P."/>
            <person name="Nouioui I."/>
            <person name="Wypij M."/>
            <person name="Rai M."/>
            <person name="Sangal V."/>
            <person name="Goodfellow M."/>
        </authorList>
    </citation>
    <scope>NUCLEOTIDE SEQUENCE</scope>
    <source>
        <strain evidence="4">OF3</strain>
        <strain evidence="5">OF8</strain>
    </source>
</reference>
<accession>A0A5P0YRQ6</accession>
<name>A0A5P0YRQ6_9ACTN</name>